<dbReference type="KEGG" id="ddz:DSYM_04770"/>
<feature type="transmembrane region" description="Helical" evidence="1">
    <location>
        <begin position="6"/>
        <end position="27"/>
    </location>
</feature>
<dbReference type="AlphaFoldDB" id="A0A809QZ17"/>
<dbReference type="PROSITE" id="PS00409">
    <property type="entry name" value="PROKAR_NTER_METHYL"/>
    <property type="match status" value="1"/>
</dbReference>
<keyword evidence="1" id="KW-0812">Transmembrane</keyword>
<dbReference type="PANTHER" id="PTHR30093:SF7">
    <property type="entry name" value="MSHA MAJOR PILIN SUBUNIT MSHA"/>
    <property type="match status" value="1"/>
</dbReference>
<evidence type="ECO:0000256" key="1">
    <source>
        <dbReference type="SAM" id="Phobius"/>
    </source>
</evidence>
<dbReference type="PANTHER" id="PTHR30093">
    <property type="entry name" value="GENERAL SECRETION PATHWAY PROTEIN G"/>
    <property type="match status" value="1"/>
</dbReference>
<evidence type="ECO:0000313" key="2">
    <source>
        <dbReference type="EMBL" id="BBO19778.1"/>
    </source>
</evidence>
<proteinExistence type="predicted"/>
<dbReference type="Gene3D" id="3.30.700.10">
    <property type="entry name" value="Glycoprotein, Type 4 Pilin"/>
    <property type="match status" value="1"/>
</dbReference>
<organism evidence="2 3">
    <name type="scientific">Candidatus Desulfobacillus denitrificans</name>
    <dbReference type="NCBI Taxonomy" id="2608985"/>
    <lineage>
        <taxon>Bacteria</taxon>
        <taxon>Pseudomonadati</taxon>
        <taxon>Pseudomonadota</taxon>
        <taxon>Betaproteobacteria</taxon>
        <taxon>Candidatus Desulfobacillus</taxon>
    </lineage>
</organism>
<keyword evidence="1" id="KW-1133">Transmembrane helix</keyword>
<dbReference type="InterPro" id="IPR012902">
    <property type="entry name" value="N_methyl_site"/>
</dbReference>
<dbReference type="NCBIfam" id="TIGR02532">
    <property type="entry name" value="IV_pilin_GFxxxE"/>
    <property type="match status" value="1"/>
</dbReference>
<keyword evidence="1" id="KW-0472">Membrane</keyword>
<dbReference type="InterPro" id="IPR045584">
    <property type="entry name" value="Pilin-like"/>
</dbReference>
<gene>
    <name evidence="2" type="ORF">DSYM_04770</name>
</gene>
<dbReference type="Proteomes" id="UP000662914">
    <property type="component" value="Chromosome"/>
</dbReference>
<protein>
    <submittedName>
        <fullName evidence="2">Type II secretory pathway, pseudopilin pulG</fullName>
    </submittedName>
</protein>
<evidence type="ECO:0000313" key="3">
    <source>
        <dbReference type="Proteomes" id="UP000662914"/>
    </source>
</evidence>
<sequence length="178" mass="17671">MKKQAGFTLIELVVVIVILGILAATALPRFTNLQRDARVAKLRAVEGAMQGAVAMVHGTALARAGQGVINACNVNAAGNGTVAVEGNNCVNVVNFYPADNLGGIVAASLTTNVFPPDAASLAAQGYAFSAANGIQVLGGPGTNGAGNANATCRVQYTAAPVNGVPIIGPVDAVNTAGC</sequence>
<reference evidence="2" key="1">
    <citation type="journal article" name="DNA Res.">
        <title>The physiological potential of anammox bacteria as revealed by their core genome structure.</title>
        <authorList>
            <person name="Okubo T."/>
            <person name="Toyoda A."/>
            <person name="Fukuhara K."/>
            <person name="Uchiyama I."/>
            <person name="Harigaya Y."/>
            <person name="Kuroiwa M."/>
            <person name="Suzuki T."/>
            <person name="Murakami Y."/>
            <person name="Suwa Y."/>
            <person name="Takami H."/>
        </authorList>
    </citation>
    <scope>NUCLEOTIDE SEQUENCE</scope>
    <source>
        <strain evidence="2">317325-3</strain>
    </source>
</reference>
<dbReference type="SUPFAM" id="SSF54523">
    <property type="entry name" value="Pili subunits"/>
    <property type="match status" value="1"/>
</dbReference>
<dbReference type="EMBL" id="AP021857">
    <property type="protein sequence ID" value="BBO19778.1"/>
    <property type="molecule type" value="Genomic_DNA"/>
</dbReference>
<name>A0A809QZ17_9PROT</name>
<accession>A0A809QZ17</accession>
<dbReference type="Pfam" id="PF07963">
    <property type="entry name" value="N_methyl"/>
    <property type="match status" value="1"/>
</dbReference>